<feature type="signal peptide" evidence="12">
    <location>
        <begin position="1"/>
        <end position="25"/>
    </location>
</feature>
<dbReference type="Gene3D" id="1.10.1200.270">
    <property type="entry name" value="Methyltransferase, alpha-helical capping domain"/>
    <property type="match status" value="1"/>
</dbReference>
<dbReference type="InterPro" id="IPR042086">
    <property type="entry name" value="MeTrfase_capping"/>
</dbReference>
<dbReference type="AlphaFoldDB" id="A0A161WRX8"/>
<keyword evidence="11" id="KW-0449">Lipoprotein</keyword>
<evidence type="ECO:0000313" key="14">
    <source>
        <dbReference type="EMBL" id="KZN01415.1"/>
    </source>
</evidence>
<dbReference type="GO" id="GO:0046872">
    <property type="term" value="F:metal ion binding"/>
    <property type="evidence" value="ECO:0007669"/>
    <property type="project" value="UniProtKB-KW"/>
</dbReference>
<reference evidence="14" key="1">
    <citation type="journal article" date="2016" name="Nat. Genet.">
        <title>A high-quality carrot genome assembly provides new insights into carotenoid accumulation and asterid genome evolution.</title>
        <authorList>
            <person name="Iorizzo M."/>
            <person name="Ellison S."/>
            <person name="Senalik D."/>
            <person name="Zeng P."/>
            <person name="Satapoomin P."/>
            <person name="Huang J."/>
            <person name="Bowman M."/>
            <person name="Iovene M."/>
            <person name="Sanseverino W."/>
            <person name="Cavagnaro P."/>
            <person name="Yildiz M."/>
            <person name="Macko-Podgorni A."/>
            <person name="Moranska E."/>
            <person name="Grzebelus E."/>
            <person name="Grzebelus D."/>
            <person name="Ashrafi H."/>
            <person name="Zheng Z."/>
            <person name="Cheng S."/>
            <person name="Spooner D."/>
            <person name="Van Deynze A."/>
            <person name="Simon P."/>
        </authorList>
    </citation>
    <scope>NUCLEOTIDE SEQUENCE [LARGE SCALE GENOMIC DNA]</scope>
    <source>
        <tissue evidence="14">Leaf</tissue>
    </source>
</reference>
<keyword evidence="7" id="KW-0479">Metal-binding</keyword>
<dbReference type="Gene3D" id="3.40.50.150">
    <property type="entry name" value="Vaccinia Virus protein VP39"/>
    <property type="match status" value="1"/>
</dbReference>
<dbReference type="GO" id="GO:0008168">
    <property type="term" value="F:methyltransferase activity"/>
    <property type="evidence" value="ECO:0007669"/>
    <property type="project" value="UniProtKB-KW"/>
</dbReference>
<evidence type="ECO:0000256" key="9">
    <source>
        <dbReference type="ARBA" id="ARBA00022842"/>
    </source>
</evidence>
<evidence type="ECO:0000256" key="4">
    <source>
        <dbReference type="ARBA" id="ARBA00022603"/>
    </source>
</evidence>
<protein>
    <recommendedName>
        <fullName evidence="13">COBRA C-terminal domain-containing protein</fullName>
    </recommendedName>
</protein>
<evidence type="ECO:0000256" key="8">
    <source>
        <dbReference type="ARBA" id="ARBA00022729"/>
    </source>
</evidence>
<dbReference type="InterPro" id="IPR029063">
    <property type="entry name" value="SAM-dependent_MTases_sf"/>
</dbReference>
<evidence type="ECO:0000256" key="3">
    <source>
        <dbReference type="ARBA" id="ARBA00007967"/>
    </source>
</evidence>
<keyword evidence="5" id="KW-0472">Membrane</keyword>
<evidence type="ECO:0000256" key="10">
    <source>
        <dbReference type="ARBA" id="ARBA00023180"/>
    </source>
</evidence>
<dbReference type="PANTHER" id="PTHR31673:SF26">
    <property type="entry name" value="COBRA-LIKE PROTEIN"/>
    <property type="match status" value="1"/>
</dbReference>
<dbReference type="InterPro" id="IPR006918">
    <property type="entry name" value="COBRA_pln"/>
</dbReference>
<keyword evidence="9" id="KW-0460">Magnesium</keyword>
<feature type="domain" description="COBRA C-terminal" evidence="13">
    <location>
        <begin position="221"/>
        <end position="411"/>
    </location>
</feature>
<dbReference type="InterPro" id="IPR005299">
    <property type="entry name" value="MeTrfase_7"/>
</dbReference>
<keyword evidence="10" id="KW-0325">Glycoprotein</keyword>
<dbReference type="Pfam" id="PF25079">
    <property type="entry name" value="COB_C"/>
    <property type="match status" value="1"/>
</dbReference>
<evidence type="ECO:0000256" key="12">
    <source>
        <dbReference type="SAM" id="SignalP"/>
    </source>
</evidence>
<dbReference type="InterPro" id="IPR056900">
    <property type="entry name" value="COB_C"/>
</dbReference>
<proteinExistence type="inferred from homology"/>
<dbReference type="Pfam" id="PF03492">
    <property type="entry name" value="Methyltransf_7"/>
    <property type="match status" value="1"/>
</dbReference>
<dbReference type="GO" id="GO:0098552">
    <property type="term" value="C:side of membrane"/>
    <property type="evidence" value="ECO:0007669"/>
    <property type="project" value="UniProtKB-KW"/>
</dbReference>
<keyword evidence="5" id="KW-0336">GPI-anchor</keyword>
<comment type="caution">
    <text evidence="14">The sequence shown here is derived from an EMBL/GenBank/DDBJ whole genome shotgun (WGS) entry which is preliminary data.</text>
</comment>
<dbReference type="GO" id="GO:0010215">
    <property type="term" value="P:cellulose microfibril organization"/>
    <property type="evidence" value="ECO:0007669"/>
    <property type="project" value="InterPro"/>
</dbReference>
<gene>
    <name evidence="14" type="ORF">DCAR_010169</name>
</gene>
<evidence type="ECO:0000256" key="1">
    <source>
        <dbReference type="ARBA" id="ARBA00004609"/>
    </source>
</evidence>
<keyword evidence="4" id="KW-0489">Methyltransferase</keyword>
<dbReference type="GO" id="GO:0032259">
    <property type="term" value="P:methylation"/>
    <property type="evidence" value="ECO:0007669"/>
    <property type="project" value="UniProtKB-KW"/>
</dbReference>
<evidence type="ECO:0000256" key="5">
    <source>
        <dbReference type="ARBA" id="ARBA00022622"/>
    </source>
</evidence>
<dbReference type="Gramene" id="KZN01415">
    <property type="protein sequence ID" value="KZN01415"/>
    <property type="gene ID" value="DCAR_010169"/>
</dbReference>
<feature type="chain" id="PRO_5007828698" description="COBRA C-terminal domain-containing protein" evidence="12">
    <location>
        <begin position="26"/>
        <end position="757"/>
    </location>
</feature>
<dbReference type="Pfam" id="PF04833">
    <property type="entry name" value="COBRA"/>
    <property type="match status" value="1"/>
</dbReference>
<name>A0A161WRX8_DAUCS</name>
<organism evidence="14">
    <name type="scientific">Daucus carota subsp. sativus</name>
    <name type="common">Carrot</name>
    <dbReference type="NCBI Taxonomy" id="79200"/>
    <lineage>
        <taxon>Eukaryota</taxon>
        <taxon>Viridiplantae</taxon>
        <taxon>Streptophyta</taxon>
        <taxon>Embryophyta</taxon>
        <taxon>Tracheophyta</taxon>
        <taxon>Spermatophyta</taxon>
        <taxon>Magnoliopsida</taxon>
        <taxon>eudicotyledons</taxon>
        <taxon>Gunneridae</taxon>
        <taxon>Pentapetalae</taxon>
        <taxon>asterids</taxon>
        <taxon>campanulids</taxon>
        <taxon>Apiales</taxon>
        <taxon>Apiaceae</taxon>
        <taxon>Apioideae</taxon>
        <taxon>Scandiceae</taxon>
        <taxon>Daucinae</taxon>
        <taxon>Daucus</taxon>
        <taxon>Daucus sect. Daucus</taxon>
    </lineage>
</organism>
<evidence type="ECO:0000256" key="6">
    <source>
        <dbReference type="ARBA" id="ARBA00022679"/>
    </source>
</evidence>
<dbReference type="SUPFAM" id="SSF53335">
    <property type="entry name" value="S-adenosyl-L-methionine-dependent methyltransferases"/>
    <property type="match status" value="1"/>
</dbReference>
<keyword evidence="8 12" id="KW-0732">Signal</keyword>
<dbReference type="GO" id="GO:0052324">
    <property type="term" value="P:plant-type cell wall cellulose biosynthetic process"/>
    <property type="evidence" value="ECO:0007669"/>
    <property type="project" value="TreeGrafter"/>
</dbReference>
<evidence type="ECO:0000256" key="2">
    <source>
        <dbReference type="ARBA" id="ARBA00005507"/>
    </source>
</evidence>
<evidence type="ECO:0000256" key="11">
    <source>
        <dbReference type="ARBA" id="ARBA00023288"/>
    </source>
</evidence>
<comment type="similarity">
    <text evidence="3">Belongs to the methyltransferase superfamily. Type-7 methyltransferase family.</text>
</comment>
<comment type="subcellular location">
    <subcellularLocation>
        <location evidence="1">Cell membrane</location>
        <topology evidence="1">Lipid-anchor</topology>
        <topology evidence="1">GPI-anchor</topology>
    </subcellularLocation>
</comment>
<dbReference type="PANTHER" id="PTHR31673">
    <property type="entry name" value="PROTEIN COBRA"/>
    <property type="match status" value="1"/>
</dbReference>
<evidence type="ECO:0000256" key="7">
    <source>
        <dbReference type="ARBA" id="ARBA00022723"/>
    </source>
</evidence>
<sequence length="757" mass="85076">MNSFRFLPPILLVVYFVGLCSSVGAYDPLDPNGEIKIKWDLVSWTPDGYIAMVTMINAQMYRHITTPGWTLGWTWASNEVIWSVLGAQATDQGNCSRFHNNTPHSCMKNPYIIDLLPGAPYNQQVTSCCRGGILASQGQDAASAVSAFQINVGNAGKTDSTVKMPKNFTLFTPGSGYTCSSAAIVPPTFALTPDGRRKTRAMISWEISCTYSQMLASRNPTCCVSLSSFYSYEVTPCSACACGCEKINNCIMENDSRIQSAPENSTQINDNALVQCTHHMCPIRVHWHVKTNYDKYWRVKISITNFNYGAKYKQWTLVAQHPNFKNVAQVHRFGYKPLNPYPSTNDIGMFYGVKHYQNEILLEAGSDGNVHSELIFEKDKEIFTLNQGWTFPRKIYFNGDECTMPLPDSYPKLPKSKHLMLQSREVLEDTIKNYGTHGFPECFKLADLGCSSGPNSFLFITTIVDIVHAVCQKKNSKTPDEFQVFLNDLPNNDFNALFKMTPSFSSVLENEKGLEKIVNCFISGVAGSFYTRLFPSKSLHFVHSSTSVHWLSQVPANLLDYNKGNIYMAKSSPRCVYEAYFSQFEKDFTTFLRMRSEEVIPNGRMVLSLVGRSSADHTMKDSCYMYGLLGKSLLDMSAEGILHEEDITSFNLPFYATCTEELEAIIGSEGSFSLDRFETSEVNWDIREEDEIMESGESSGKFIAKTIRAITESMLASHFGDTFIDEIFERCALLVAEHLSRVKTDNLFNIVVSLIKK</sequence>
<comment type="similarity">
    <text evidence="2">Belongs to the COBRA family.</text>
</comment>
<keyword evidence="6" id="KW-0808">Transferase</keyword>
<dbReference type="GO" id="GO:0005886">
    <property type="term" value="C:plasma membrane"/>
    <property type="evidence" value="ECO:0007669"/>
    <property type="project" value="UniProtKB-SubCell"/>
</dbReference>
<dbReference type="EMBL" id="LNRQ01000003">
    <property type="protein sequence ID" value="KZN01415.1"/>
    <property type="molecule type" value="Genomic_DNA"/>
</dbReference>
<accession>A0A161WRX8</accession>
<evidence type="ECO:0000259" key="13">
    <source>
        <dbReference type="Pfam" id="PF25079"/>
    </source>
</evidence>